<keyword evidence="1" id="KW-0472">Membrane</keyword>
<feature type="transmembrane region" description="Helical" evidence="1">
    <location>
        <begin position="112"/>
        <end position="130"/>
    </location>
</feature>
<evidence type="ECO:0000313" key="2">
    <source>
        <dbReference type="EMBL" id="OHA68904.1"/>
    </source>
</evidence>
<comment type="caution">
    <text evidence="2">The sequence shown here is derived from an EMBL/GenBank/DDBJ whole genome shotgun (WGS) entry which is preliminary data.</text>
</comment>
<dbReference type="EMBL" id="MHTX01000004">
    <property type="protein sequence ID" value="OHA68904.1"/>
    <property type="molecule type" value="Genomic_DNA"/>
</dbReference>
<accession>A0A1G2R7T3</accession>
<sequence>MNYKEFRNKFTPEYSAIRIYNYIFTPIRVEMFLLLLAFCIVDFIWLKLDFTKWFTLWNQELLNSIAVKMVYLLLAIGSFTATFFTICIEIIKTKHEAVDVTYLWSNLVKYTVYPFVVVLIIGAAIFFRHAGLYQNISFPVFLLFAFLTLNSFYTTIKMAQILVEGSWSQEKKEFAAGVKIQ</sequence>
<organism evidence="2 3">
    <name type="scientific">Candidatus Wildermuthbacteria bacterium RIFCSPHIGHO2_02_FULL_47_17</name>
    <dbReference type="NCBI Taxonomy" id="1802452"/>
    <lineage>
        <taxon>Bacteria</taxon>
        <taxon>Candidatus Wildermuthiibacteriota</taxon>
    </lineage>
</organism>
<reference evidence="2 3" key="1">
    <citation type="journal article" date="2016" name="Nat. Commun.">
        <title>Thousands of microbial genomes shed light on interconnected biogeochemical processes in an aquifer system.</title>
        <authorList>
            <person name="Anantharaman K."/>
            <person name="Brown C.T."/>
            <person name="Hug L.A."/>
            <person name="Sharon I."/>
            <person name="Castelle C.J."/>
            <person name="Probst A.J."/>
            <person name="Thomas B.C."/>
            <person name="Singh A."/>
            <person name="Wilkins M.J."/>
            <person name="Karaoz U."/>
            <person name="Brodie E.L."/>
            <person name="Williams K.H."/>
            <person name="Hubbard S.S."/>
            <person name="Banfield J.F."/>
        </authorList>
    </citation>
    <scope>NUCLEOTIDE SEQUENCE [LARGE SCALE GENOMIC DNA]</scope>
</reference>
<evidence type="ECO:0000313" key="3">
    <source>
        <dbReference type="Proteomes" id="UP000179258"/>
    </source>
</evidence>
<proteinExistence type="predicted"/>
<feature type="transmembrane region" description="Helical" evidence="1">
    <location>
        <begin position="136"/>
        <end position="156"/>
    </location>
</feature>
<gene>
    <name evidence="2" type="ORF">A3D59_00375</name>
</gene>
<keyword evidence="1" id="KW-0812">Transmembrane</keyword>
<name>A0A1G2R7T3_9BACT</name>
<feature type="transmembrane region" description="Helical" evidence="1">
    <location>
        <begin position="65"/>
        <end position="91"/>
    </location>
</feature>
<evidence type="ECO:0000256" key="1">
    <source>
        <dbReference type="SAM" id="Phobius"/>
    </source>
</evidence>
<protein>
    <submittedName>
        <fullName evidence="2">Uncharacterized protein</fullName>
    </submittedName>
</protein>
<feature type="transmembrane region" description="Helical" evidence="1">
    <location>
        <begin position="20"/>
        <end position="45"/>
    </location>
</feature>
<dbReference type="Proteomes" id="UP000179258">
    <property type="component" value="Unassembled WGS sequence"/>
</dbReference>
<dbReference type="AlphaFoldDB" id="A0A1G2R7T3"/>
<keyword evidence="1" id="KW-1133">Transmembrane helix</keyword>